<evidence type="ECO:0000313" key="1">
    <source>
        <dbReference type="EMBL" id="KAI3811000.1"/>
    </source>
</evidence>
<comment type="caution">
    <text evidence="1">The sequence shown here is derived from an EMBL/GenBank/DDBJ whole genome shotgun (WGS) entry which is preliminary data.</text>
</comment>
<name>A0ACB9IU38_9ASTR</name>
<keyword evidence="2" id="KW-1185">Reference proteome</keyword>
<dbReference type="Proteomes" id="UP001056120">
    <property type="component" value="Linkage Group LG07"/>
</dbReference>
<protein>
    <submittedName>
        <fullName evidence="1">Uncharacterized protein</fullName>
    </submittedName>
</protein>
<evidence type="ECO:0000313" key="2">
    <source>
        <dbReference type="Proteomes" id="UP001056120"/>
    </source>
</evidence>
<sequence>MRDYRETRSCFYCGLVGHIRLACPHKAKGNRHVTPEKVITHGKPYVNPNVVKPHAIPKGNSKSEVRLSRPQRRRRNRRLRKLLEQEFSQSNQFSNERKCSNTSHFKQKELNEKKYVWKSKVSVSDSSE</sequence>
<gene>
    <name evidence="1" type="ORF">L1987_20714</name>
</gene>
<accession>A0ACB9IU38</accession>
<dbReference type="EMBL" id="CM042024">
    <property type="protein sequence ID" value="KAI3811000.1"/>
    <property type="molecule type" value="Genomic_DNA"/>
</dbReference>
<proteinExistence type="predicted"/>
<organism evidence="1 2">
    <name type="scientific">Smallanthus sonchifolius</name>
    <dbReference type="NCBI Taxonomy" id="185202"/>
    <lineage>
        <taxon>Eukaryota</taxon>
        <taxon>Viridiplantae</taxon>
        <taxon>Streptophyta</taxon>
        <taxon>Embryophyta</taxon>
        <taxon>Tracheophyta</taxon>
        <taxon>Spermatophyta</taxon>
        <taxon>Magnoliopsida</taxon>
        <taxon>eudicotyledons</taxon>
        <taxon>Gunneridae</taxon>
        <taxon>Pentapetalae</taxon>
        <taxon>asterids</taxon>
        <taxon>campanulids</taxon>
        <taxon>Asterales</taxon>
        <taxon>Asteraceae</taxon>
        <taxon>Asteroideae</taxon>
        <taxon>Heliantheae alliance</taxon>
        <taxon>Millerieae</taxon>
        <taxon>Smallanthus</taxon>
    </lineage>
</organism>
<reference evidence="2" key="1">
    <citation type="journal article" date="2022" name="Mol. Ecol. Resour.">
        <title>The genomes of chicory, endive, great burdock and yacon provide insights into Asteraceae palaeo-polyploidization history and plant inulin production.</title>
        <authorList>
            <person name="Fan W."/>
            <person name="Wang S."/>
            <person name="Wang H."/>
            <person name="Wang A."/>
            <person name="Jiang F."/>
            <person name="Liu H."/>
            <person name="Zhao H."/>
            <person name="Xu D."/>
            <person name="Zhang Y."/>
        </authorList>
    </citation>
    <scope>NUCLEOTIDE SEQUENCE [LARGE SCALE GENOMIC DNA]</scope>
    <source>
        <strain evidence="2">cv. Yunnan</strain>
    </source>
</reference>
<reference evidence="1 2" key="2">
    <citation type="journal article" date="2022" name="Mol. Ecol. Resour.">
        <title>The genomes of chicory, endive, great burdock and yacon provide insights into Asteraceae paleo-polyploidization history and plant inulin production.</title>
        <authorList>
            <person name="Fan W."/>
            <person name="Wang S."/>
            <person name="Wang H."/>
            <person name="Wang A."/>
            <person name="Jiang F."/>
            <person name="Liu H."/>
            <person name="Zhao H."/>
            <person name="Xu D."/>
            <person name="Zhang Y."/>
        </authorList>
    </citation>
    <scope>NUCLEOTIDE SEQUENCE [LARGE SCALE GENOMIC DNA]</scope>
    <source>
        <strain evidence="2">cv. Yunnan</strain>
        <tissue evidence="1">Leaves</tissue>
    </source>
</reference>